<protein>
    <recommendedName>
        <fullName evidence="4">Undecaprenyl-diphosphatase</fullName>
        <ecNumber evidence="3">3.6.1.27</ecNumber>
    </recommendedName>
    <alternativeName>
        <fullName evidence="10">Undecaprenyl pyrophosphate phosphatase</fullName>
    </alternativeName>
</protein>
<evidence type="ECO:0000256" key="9">
    <source>
        <dbReference type="ARBA" id="ARBA00023136"/>
    </source>
</evidence>
<evidence type="ECO:0000256" key="10">
    <source>
        <dbReference type="ARBA" id="ARBA00032707"/>
    </source>
</evidence>
<comment type="catalytic activity">
    <reaction evidence="11">
        <text>di-trans,octa-cis-undecaprenyl diphosphate + H2O = di-trans,octa-cis-undecaprenyl phosphate + phosphate + H(+)</text>
        <dbReference type="Rhea" id="RHEA:28094"/>
        <dbReference type="ChEBI" id="CHEBI:15377"/>
        <dbReference type="ChEBI" id="CHEBI:15378"/>
        <dbReference type="ChEBI" id="CHEBI:43474"/>
        <dbReference type="ChEBI" id="CHEBI:58405"/>
        <dbReference type="ChEBI" id="CHEBI:60392"/>
        <dbReference type="EC" id="3.6.1.27"/>
    </reaction>
</comment>
<gene>
    <name evidence="13" type="primary">uppP_42</name>
    <name evidence="13" type="ORF">SDC9_133270</name>
</gene>
<dbReference type="AlphaFoldDB" id="A0A645DAC9"/>
<dbReference type="GO" id="GO:0005886">
    <property type="term" value="C:plasma membrane"/>
    <property type="evidence" value="ECO:0007669"/>
    <property type="project" value="UniProtKB-SubCell"/>
</dbReference>
<name>A0A645DAC9_9ZZZZ</name>
<feature type="transmembrane region" description="Helical" evidence="12">
    <location>
        <begin position="32"/>
        <end position="60"/>
    </location>
</feature>
<evidence type="ECO:0000256" key="2">
    <source>
        <dbReference type="ARBA" id="ARBA00010621"/>
    </source>
</evidence>
<evidence type="ECO:0000256" key="7">
    <source>
        <dbReference type="ARBA" id="ARBA00022801"/>
    </source>
</evidence>
<evidence type="ECO:0000256" key="4">
    <source>
        <dbReference type="ARBA" id="ARBA00021581"/>
    </source>
</evidence>
<accession>A0A645DAC9</accession>
<keyword evidence="5" id="KW-1003">Cell membrane</keyword>
<keyword evidence="6 12" id="KW-0812">Transmembrane</keyword>
<keyword evidence="7 13" id="KW-0378">Hydrolase</keyword>
<dbReference type="GO" id="GO:0050380">
    <property type="term" value="F:undecaprenyl-diphosphatase activity"/>
    <property type="evidence" value="ECO:0007669"/>
    <property type="project" value="UniProtKB-EC"/>
</dbReference>
<dbReference type="InterPro" id="IPR003824">
    <property type="entry name" value="UppP"/>
</dbReference>
<comment type="subcellular location">
    <subcellularLocation>
        <location evidence="1">Cell membrane</location>
        <topology evidence="1">Multi-pass membrane protein</topology>
    </subcellularLocation>
</comment>
<reference evidence="13" key="1">
    <citation type="submission" date="2019-08" db="EMBL/GenBank/DDBJ databases">
        <authorList>
            <person name="Kucharzyk K."/>
            <person name="Murdoch R.W."/>
            <person name="Higgins S."/>
            <person name="Loffler F."/>
        </authorList>
    </citation>
    <scope>NUCLEOTIDE SEQUENCE</scope>
</reference>
<feature type="transmembrane region" description="Helical" evidence="12">
    <location>
        <begin position="6"/>
        <end position="25"/>
    </location>
</feature>
<evidence type="ECO:0000256" key="11">
    <source>
        <dbReference type="ARBA" id="ARBA00047594"/>
    </source>
</evidence>
<proteinExistence type="inferred from homology"/>
<evidence type="ECO:0000256" key="12">
    <source>
        <dbReference type="SAM" id="Phobius"/>
    </source>
</evidence>
<evidence type="ECO:0000256" key="1">
    <source>
        <dbReference type="ARBA" id="ARBA00004651"/>
    </source>
</evidence>
<dbReference type="PANTHER" id="PTHR30622:SF3">
    <property type="entry name" value="UNDECAPRENYL-DIPHOSPHATASE"/>
    <property type="match status" value="1"/>
</dbReference>
<feature type="transmembrane region" description="Helical" evidence="12">
    <location>
        <begin position="114"/>
        <end position="131"/>
    </location>
</feature>
<evidence type="ECO:0000313" key="13">
    <source>
        <dbReference type="EMBL" id="MPM86185.1"/>
    </source>
</evidence>
<comment type="similarity">
    <text evidence="2">Belongs to the UppP family.</text>
</comment>
<keyword evidence="8 12" id="KW-1133">Transmembrane helix</keyword>
<dbReference type="Pfam" id="PF02673">
    <property type="entry name" value="BacA"/>
    <property type="match status" value="1"/>
</dbReference>
<comment type="caution">
    <text evidence="13">The sequence shown here is derived from an EMBL/GenBank/DDBJ whole genome shotgun (WGS) entry which is preliminary data.</text>
</comment>
<sequence>MSEITWPVVLAVGFGQLLAAVFPGTSRSGTTILLALLLGLNRVAATEYTFLVGIPTMLAAGGLKIFKAFYQAHGAPTEDWSMVAVGFVSSGVVSFMAVKWLLRYVQTHTFTAFGWYRIAFGLVLVAVAIWGPGPAHSTTPSDHATPVQVTFPAATQDAKAGE</sequence>
<feature type="transmembrane region" description="Helical" evidence="12">
    <location>
        <begin position="80"/>
        <end position="102"/>
    </location>
</feature>
<dbReference type="PANTHER" id="PTHR30622">
    <property type="entry name" value="UNDECAPRENYL-DIPHOSPHATASE"/>
    <property type="match status" value="1"/>
</dbReference>
<keyword evidence="9 12" id="KW-0472">Membrane</keyword>
<dbReference type="EC" id="3.6.1.27" evidence="3"/>
<evidence type="ECO:0000256" key="6">
    <source>
        <dbReference type="ARBA" id="ARBA00022692"/>
    </source>
</evidence>
<evidence type="ECO:0000256" key="8">
    <source>
        <dbReference type="ARBA" id="ARBA00022989"/>
    </source>
</evidence>
<evidence type="ECO:0000256" key="5">
    <source>
        <dbReference type="ARBA" id="ARBA00022475"/>
    </source>
</evidence>
<organism evidence="13">
    <name type="scientific">bioreactor metagenome</name>
    <dbReference type="NCBI Taxonomy" id="1076179"/>
    <lineage>
        <taxon>unclassified sequences</taxon>
        <taxon>metagenomes</taxon>
        <taxon>ecological metagenomes</taxon>
    </lineage>
</organism>
<evidence type="ECO:0000256" key="3">
    <source>
        <dbReference type="ARBA" id="ARBA00012374"/>
    </source>
</evidence>
<dbReference type="EMBL" id="VSSQ01034291">
    <property type="protein sequence ID" value="MPM86185.1"/>
    <property type="molecule type" value="Genomic_DNA"/>
</dbReference>